<dbReference type="NCBIfam" id="TIGR01297">
    <property type="entry name" value="CDF"/>
    <property type="match status" value="1"/>
</dbReference>
<comment type="caution">
    <text evidence="9">The sequence shown here is derived from an EMBL/GenBank/DDBJ whole genome shotgun (WGS) entry which is preliminary data.</text>
</comment>
<keyword evidence="4 6" id="KW-1133">Transmembrane helix</keyword>
<dbReference type="AlphaFoldDB" id="A0A2P7QFP7"/>
<feature type="domain" description="Cation efflux protein transmembrane" evidence="8">
    <location>
        <begin position="9"/>
        <end position="214"/>
    </location>
</feature>
<dbReference type="PANTHER" id="PTHR13414:SF9">
    <property type="entry name" value="PROTON-COUPLED ZINC ANTIPORTER SLC30A9, MITOCHONDRIAL"/>
    <property type="match status" value="1"/>
</dbReference>
<evidence type="ECO:0000313" key="10">
    <source>
        <dbReference type="Proteomes" id="UP000241167"/>
    </source>
</evidence>
<dbReference type="InterPro" id="IPR058533">
    <property type="entry name" value="Cation_efflux_TM"/>
</dbReference>
<evidence type="ECO:0000313" key="9">
    <source>
        <dbReference type="EMBL" id="PSJ36745.1"/>
    </source>
</evidence>
<evidence type="ECO:0000256" key="4">
    <source>
        <dbReference type="ARBA" id="ARBA00022989"/>
    </source>
</evidence>
<evidence type="ECO:0000256" key="7">
    <source>
        <dbReference type="SAM" id="SignalP"/>
    </source>
</evidence>
<keyword evidence="2" id="KW-0813">Transport</keyword>
<gene>
    <name evidence="9" type="ORF">C7I55_25015</name>
</gene>
<dbReference type="InterPro" id="IPR036837">
    <property type="entry name" value="Cation_efflux_CTD_sf"/>
</dbReference>
<dbReference type="GO" id="GO:0006829">
    <property type="term" value="P:zinc ion transport"/>
    <property type="evidence" value="ECO:0007669"/>
    <property type="project" value="InterPro"/>
</dbReference>
<dbReference type="GO" id="GO:0008324">
    <property type="term" value="F:monoatomic cation transmembrane transporter activity"/>
    <property type="evidence" value="ECO:0007669"/>
    <property type="project" value="InterPro"/>
</dbReference>
<feature type="transmembrane region" description="Helical" evidence="6">
    <location>
        <begin position="75"/>
        <end position="95"/>
    </location>
</feature>
<keyword evidence="5 6" id="KW-0472">Membrane</keyword>
<dbReference type="Proteomes" id="UP000241167">
    <property type="component" value="Unassembled WGS sequence"/>
</dbReference>
<dbReference type="InterPro" id="IPR002524">
    <property type="entry name" value="Cation_efflux"/>
</dbReference>
<keyword evidence="3 6" id="KW-0812">Transmembrane</keyword>
<proteinExistence type="predicted"/>
<evidence type="ECO:0000256" key="6">
    <source>
        <dbReference type="SAM" id="Phobius"/>
    </source>
</evidence>
<dbReference type="SUPFAM" id="SSF160240">
    <property type="entry name" value="Cation efflux protein cytoplasmic domain-like"/>
    <property type="match status" value="1"/>
</dbReference>
<sequence length="301" mass="31711">MAGGSKKVVFAALGANLGIAAAKFVGAAMTGSSAMLSEAIHSVVDTGNQGLLLLGMKRSQRPADARHPFGYSREIYFWSFVVAVLLFAAGGGVAIYEGLHKIADPEPIENALVNYVILGVAVVMELSSFAVAYREFRDTNPNCSWWRAVREAKDPVTFVVLFEDTAALLGLVAALTGLSLAHLLGIPEFDGVASIVIGVILIVASSLLARETMGLIIGESALPSVLADIERLIRDGEGVAEVRDIASVHLGPHDIVVTAAVDFNDRLSAAEVERSVAAICAAVREAQADVRHLYLAPTSFA</sequence>
<accession>A0A2P7QFP7</accession>
<name>A0A2P7QFP7_9SPHN</name>
<comment type="subcellular location">
    <subcellularLocation>
        <location evidence="1">Membrane</location>
        <topology evidence="1">Multi-pass membrane protein</topology>
    </subcellularLocation>
</comment>
<feature type="transmembrane region" description="Helical" evidence="6">
    <location>
        <begin position="115"/>
        <end position="136"/>
    </location>
</feature>
<feature type="transmembrane region" description="Helical" evidence="6">
    <location>
        <begin position="156"/>
        <end position="185"/>
    </location>
</feature>
<dbReference type="OrthoDB" id="9806522at2"/>
<evidence type="ECO:0000256" key="1">
    <source>
        <dbReference type="ARBA" id="ARBA00004141"/>
    </source>
</evidence>
<protein>
    <submittedName>
        <fullName evidence="9">Cation transporter</fullName>
    </submittedName>
</protein>
<dbReference type="RefSeq" id="WP_106515788.1">
    <property type="nucleotide sequence ID" value="NZ_PXYI01000012.1"/>
</dbReference>
<feature type="transmembrane region" description="Helical" evidence="6">
    <location>
        <begin position="191"/>
        <end position="209"/>
    </location>
</feature>
<feature type="chain" id="PRO_5015195838" evidence="7">
    <location>
        <begin position="28"/>
        <end position="301"/>
    </location>
</feature>
<dbReference type="SUPFAM" id="SSF161111">
    <property type="entry name" value="Cation efflux protein transmembrane domain-like"/>
    <property type="match status" value="1"/>
</dbReference>
<organism evidence="9 10">
    <name type="scientific">Allosphingosinicella deserti</name>
    <dbReference type="NCBI Taxonomy" id="2116704"/>
    <lineage>
        <taxon>Bacteria</taxon>
        <taxon>Pseudomonadati</taxon>
        <taxon>Pseudomonadota</taxon>
        <taxon>Alphaproteobacteria</taxon>
        <taxon>Sphingomonadales</taxon>
        <taxon>Sphingomonadaceae</taxon>
        <taxon>Allosphingosinicella</taxon>
    </lineage>
</organism>
<dbReference type="InterPro" id="IPR027469">
    <property type="entry name" value="Cation_efflux_TMD_sf"/>
</dbReference>
<dbReference type="Pfam" id="PF01545">
    <property type="entry name" value="Cation_efflux"/>
    <property type="match status" value="1"/>
</dbReference>
<dbReference type="Gene3D" id="1.20.1510.10">
    <property type="entry name" value="Cation efflux protein transmembrane domain"/>
    <property type="match status" value="1"/>
</dbReference>
<dbReference type="InterPro" id="IPR040177">
    <property type="entry name" value="SLC30A9"/>
</dbReference>
<dbReference type="EMBL" id="PXYI01000012">
    <property type="protein sequence ID" value="PSJ36745.1"/>
    <property type="molecule type" value="Genomic_DNA"/>
</dbReference>
<evidence type="ECO:0000256" key="2">
    <source>
        <dbReference type="ARBA" id="ARBA00022448"/>
    </source>
</evidence>
<reference evidence="9 10" key="1">
    <citation type="submission" date="2018-03" db="EMBL/GenBank/DDBJ databases">
        <title>The draft genome of Sphingosinicella sp. GL-C-18.</title>
        <authorList>
            <person name="Liu L."/>
            <person name="Li L."/>
            <person name="Liang L."/>
            <person name="Zhang X."/>
            <person name="Wang T."/>
        </authorList>
    </citation>
    <scope>NUCLEOTIDE SEQUENCE [LARGE SCALE GENOMIC DNA]</scope>
    <source>
        <strain evidence="9 10">GL-C-18</strain>
    </source>
</reference>
<keyword evidence="10" id="KW-1185">Reference proteome</keyword>
<evidence type="ECO:0000259" key="8">
    <source>
        <dbReference type="Pfam" id="PF01545"/>
    </source>
</evidence>
<dbReference type="PANTHER" id="PTHR13414">
    <property type="entry name" value="HUEL-CATION TRANSPORTER"/>
    <property type="match status" value="1"/>
</dbReference>
<dbReference type="GO" id="GO:0016020">
    <property type="term" value="C:membrane"/>
    <property type="evidence" value="ECO:0007669"/>
    <property type="project" value="UniProtKB-SubCell"/>
</dbReference>
<evidence type="ECO:0000256" key="5">
    <source>
        <dbReference type="ARBA" id="ARBA00023136"/>
    </source>
</evidence>
<keyword evidence="7" id="KW-0732">Signal</keyword>
<feature type="signal peptide" evidence="7">
    <location>
        <begin position="1"/>
        <end position="27"/>
    </location>
</feature>
<evidence type="ECO:0000256" key="3">
    <source>
        <dbReference type="ARBA" id="ARBA00022692"/>
    </source>
</evidence>